<dbReference type="AlphaFoldDB" id="A0A210PPF5"/>
<protein>
    <submittedName>
        <fullName evidence="1">Uncharacterized protein</fullName>
    </submittedName>
</protein>
<dbReference type="OrthoDB" id="6051470at2759"/>
<evidence type="ECO:0000313" key="2">
    <source>
        <dbReference type="Proteomes" id="UP000242188"/>
    </source>
</evidence>
<name>A0A210PPF5_MIZYE</name>
<accession>A0A210PPF5</accession>
<reference evidence="1 2" key="1">
    <citation type="journal article" date="2017" name="Nat. Ecol. Evol.">
        <title>Scallop genome provides insights into evolution of bilaterian karyotype and development.</title>
        <authorList>
            <person name="Wang S."/>
            <person name="Zhang J."/>
            <person name="Jiao W."/>
            <person name="Li J."/>
            <person name="Xun X."/>
            <person name="Sun Y."/>
            <person name="Guo X."/>
            <person name="Huan P."/>
            <person name="Dong B."/>
            <person name="Zhang L."/>
            <person name="Hu X."/>
            <person name="Sun X."/>
            <person name="Wang J."/>
            <person name="Zhao C."/>
            <person name="Wang Y."/>
            <person name="Wang D."/>
            <person name="Huang X."/>
            <person name="Wang R."/>
            <person name="Lv J."/>
            <person name="Li Y."/>
            <person name="Zhang Z."/>
            <person name="Liu B."/>
            <person name="Lu W."/>
            <person name="Hui Y."/>
            <person name="Liang J."/>
            <person name="Zhou Z."/>
            <person name="Hou R."/>
            <person name="Li X."/>
            <person name="Liu Y."/>
            <person name="Li H."/>
            <person name="Ning X."/>
            <person name="Lin Y."/>
            <person name="Zhao L."/>
            <person name="Xing Q."/>
            <person name="Dou J."/>
            <person name="Li Y."/>
            <person name="Mao J."/>
            <person name="Guo H."/>
            <person name="Dou H."/>
            <person name="Li T."/>
            <person name="Mu C."/>
            <person name="Jiang W."/>
            <person name="Fu Q."/>
            <person name="Fu X."/>
            <person name="Miao Y."/>
            <person name="Liu J."/>
            <person name="Yu Q."/>
            <person name="Li R."/>
            <person name="Liao H."/>
            <person name="Li X."/>
            <person name="Kong Y."/>
            <person name="Jiang Z."/>
            <person name="Chourrout D."/>
            <person name="Li R."/>
            <person name="Bao Z."/>
        </authorList>
    </citation>
    <scope>NUCLEOTIDE SEQUENCE [LARGE SCALE GENOMIC DNA]</scope>
    <source>
        <strain evidence="1 2">PY_sf001</strain>
    </source>
</reference>
<sequence length="246" mass="28444">MSTILKYVPKCKVATLVVPNNKEFWSDIRSDADRVATDIRSNGSVTPYQTEYLQVLVRFFELFGQLEGDIPLSPPKAGGDPNILAYPLPNSVAADPESIRRWAETWEVFDLVLPEDGAWGWHGFENLVFSDIKECADFPQLLRLSENGDEDLLEFDTEVEGEAAWDVIEVDLFKDDVTTEEQNLIWEEREKRSDLDDPEKMKKRRENLEEYFIIKYEWESSALDAYRGWADTLEAGWQNFQKLCDS</sequence>
<comment type="caution">
    <text evidence="1">The sequence shown here is derived from an EMBL/GenBank/DDBJ whole genome shotgun (WGS) entry which is preliminary data.</text>
</comment>
<gene>
    <name evidence="1" type="ORF">KP79_PYT10735</name>
</gene>
<dbReference type="EMBL" id="NEDP02005568">
    <property type="protein sequence ID" value="OWF38389.1"/>
    <property type="molecule type" value="Genomic_DNA"/>
</dbReference>
<proteinExistence type="predicted"/>
<keyword evidence="2" id="KW-1185">Reference proteome</keyword>
<evidence type="ECO:0000313" key="1">
    <source>
        <dbReference type="EMBL" id="OWF38389.1"/>
    </source>
</evidence>
<dbReference type="Proteomes" id="UP000242188">
    <property type="component" value="Unassembled WGS sequence"/>
</dbReference>
<organism evidence="1 2">
    <name type="scientific">Mizuhopecten yessoensis</name>
    <name type="common">Japanese scallop</name>
    <name type="synonym">Patinopecten yessoensis</name>
    <dbReference type="NCBI Taxonomy" id="6573"/>
    <lineage>
        <taxon>Eukaryota</taxon>
        <taxon>Metazoa</taxon>
        <taxon>Spiralia</taxon>
        <taxon>Lophotrochozoa</taxon>
        <taxon>Mollusca</taxon>
        <taxon>Bivalvia</taxon>
        <taxon>Autobranchia</taxon>
        <taxon>Pteriomorphia</taxon>
        <taxon>Pectinida</taxon>
        <taxon>Pectinoidea</taxon>
        <taxon>Pectinidae</taxon>
        <taxon>Mizuhopecten</taxon>
    </lineage>
</organism>